<reference evidence="3 4" key="1">
    <citation type="journal article" date="2016" name="BMC Genomics">
        <title>Comparative genomics reveals Cyclospora cayetanensis possesses coccidia-like metabolism and invasion components but unique surface antigens.</title>
        <authorList>
            <person name="Liu S."/>
            <person name="Wang L."/>
            <person name="Zheng H."/>
            <person name="Xu Z."/>
            <person name="Roellig D.M."/>
            <person name="Li N."/>
            <person name="Frace M.A."/>
            <person name="Tang K."/>
            <person name="Arrowood M.J."/>
            <person name="Moss D.M."/>
            <person name="Zhang L."/>
            <person name="Feng Y."/>
            <person name="Xiao L."/>
        </authorList>
    </citation>
    <scope>NUCLEOTIDE SEQUENCE [LARGE SCALE GENOMIC DNA]</scope>
    <source>
        <strain evidence="3 4">CHN_HEN01</strain>
    </source>
</reference>
<feature type="signal peptide" evidence="2">
    <location>
        <begin position="1"/>
        <end position="21"/>
    </location>
</feature>
<feature type="chain" id="PRO_5008914057" evidence="2">
    <location>
        <begin position="22"/>
        <end position="242"/>
    </location>
</feature>
<proteinExistence type="predicted"/>
<dbReference type="AlphaFoldDB" id="A0A1D3CZW3"/>
<dbReference type="Proteomes" id="UP000095192">
    <property type="component" value="Unassembled WGS sequence"/>
</dbReference>
<evidence type="ECO:0000256" key="1">
    <source>
        <dbReference type="SAM" id="MobiDB-lite"/>
    </source>
</evidence>
<evidence type="ECO:0000313" key="3">
    <source>
        <dbReference type="EMBL" id="OEH76737.1"/>
    </source>
</evidence>
<dbReference type="InParanoid" id="A0A1D3CZW3"/>
<name>A0A1D3CZW3_9EIME</name>
<protein>
    <submittedName>
        <fullName evidence="3">Uncharacterized protein</fullName>
    </submittedName>
</protein>
<gene>
    <name evidence="3" type="ORF">cyc_00503</name>
</gene>
<feature type="region of interest" description="Disordered" evidence="1">
    <location>
        <begin position="35"/>
        <end position="78"/>
    </location>
</feature>
<accession>A0A1D3CZW3</accession>
<organism evidence="3 4">
    <name type="scientific">Cyclospora cayetanensis</name>
    <dbReference type="NCBI Taxonomy" id="88456"/>
    <lineage>
        <taxon>Eukaryota</taxon>
        <taxon>Sar</taxon>
        <taxon>Alveolata</taxon>
        <taxon>Apicomplexa</taxon>
        <taxon>Conoidasida</taxon>
        <taxon>Coccidia</taxon>
        <taxon>Eucoccidiorida</taxon>
        <taxon>Eimeriorina</taxon>
        <taxon>Eimeriidae</taxon>
        <taxon>Cyclospora</taxon>
    </lineage>
</organism>
<sequence length="242" mass="26545">MPLRQCVFFLLSLVILAFRHSQQLRVKRLMERSKRQGGFSGGERYSQREDKSQNSDCRTAARSTDDGQTVATASRKEDSTAFPARSCILGANNSPVSVAATPDGPPFSPYEVAESVLSGGLGRLEETYGYASHLVQLAQLLLEQNEATEEGGYPEDWQDVVDAELAFYRAVLQVDNSSERTVASDFPTLGGLVSLSRIRGPHSPIPVPKKCRSALEPKARRGRRKGGSNTVTDIRGCRLEKK</sequence>
<evidence type="ECO:0000256" key="2">
    <source>
        <dbReference type="SAM" id="SignalP"/>
    </source>
</evidence>
<keyword evidence="4" id="KW-1185">Reference proteome</keyword>
<comment type="caution">
    <text evidence="3">The sequence shown here is derived from an EMBL/GenBank/DDBJ whole genome shotgun (WGS) entry which is preliminary data.</text>
</comment>
<evidence type="ECO:0000313" key="4">
    <source>
        <dbReference type="Proteomes" id="UP000095192"/>
    </source>
</evidence>
<dbReference type="VEuPathDB" id="ToxoDB:cyc_00503"/>
<dbReference type="EMBL" id="JROU02001339">
    <property type="protein sequence ID" value="OEH76737.1"/>
    <property type="molecule type" value="Genomic_DNA"/>
</dbReference>
<keyword evidence="2" id="KW-0732">Signal</keyword>